<dbReference type="Pfam" id="PF00578">
    <property type="entry name" value="AhpC-TSA"/>
    <property type="match status" value="1"/>
</dbReference>
<keyword evidence="4" id="KW-0676">Redox-active center</keyword>
<dbReference type="PANTHER" id="PTHR42852">
    <property type="entry name" value="THIOL:DISULFIDE INTERCHANGE PROTEIN DSBE"/>
    <property type="match status" value="1"/>
</dbReference>
<comment type="caution">
    <text evidence="7">The sequence shown here is derived from an EMBL/GenBank/DDBJ whole genome shotgun (WGS) entry which is preliminary data.</text>
</comment>
<dbReference type="Proteomes" id="UP000244905">
    <property type="component" value="Unassembled WGS sequence"/>
</dbReference>
<dbReference type="GO" id="GO:0017004">
    <property type="term" value="P:cytochrome complex assembly"/>
    <property type="evidence" value="ECO:0007669"/>
    <property type="project" value="UniProtKB-KW"/>
</dbReference>
<dbReference type="GeneID" id="82525851"/>
<evidence type="ECO:0000259" key="6">
    <source>
        <dbReference type="PROSITE" id="PS51352"/>
    </source>
</evidence>
<keyword evidence="5" id="KW-0732">Signal</keyword>
<dbReference type="InterPro" id="IPR036249">
    <property type="entry name" value="Thioredoxin-like_sf"/>
</dbReference>
<evidence type="ECO:0000256" key="4">
    <source>
        <dbReference type="ARBA" id="ARBA00023284"/>
    </source>
</evidence>
<dbReference type="CDD" id="cd02966">
    <property type="entry name" value="TlpA_like_family"/>
    <property type="match status" value="1"/>
</dbReference>
<evidence type="ECO:0000256" key="2">
    <source>
        <dbReference type="ARBA" id="ARBA00022748"/>
    </source>
</evidence>
<reference evidence="8" key="1">
    <citation type="submission" date="2018-02" db="EMBL/GenBank/DDBJ databases">
        <authorList>
            <person name="Clavel T."/>
            <person name="Strowig T."/>
        </authorList>
    </citation>
    <scope>NUCLEOTIDE SEQUENCE [LARGE SCALE GENOMIC DNA]</scope>
    <source>
        <strain evidence="8">DSM 103720</strain>
    </source>
</reference>
<dbReference type="PROSITE" id="PS51352">
    <property type="entry name" value="THIOREDOXIN_2"/>
    <property type="match status" value="1"/>
</dbReference>
<dbReference type="InterPro" id="IPR000866">
    <property type="entry name" value="AhpC/TSA"/>
</dbReference>
<accession>A0A2V1INT2</accession>
<dbReference type="GO" id="GO:0030313">
    <property type="term" value="C:cell envelope"/>
    <property type="evidence" value="ECO:0007669"/>
    <property type="project" value="UniProtKB-SubCell"/>
</dbReference>
<comment type="subcellular location">
    <subcellularLocation>
        <location evidence="1">Cell envelope</location>
    </subcellularLocation>
</comment>
<dbReference type="AlphaFoldDB" id="A0A2V1INT2"/>
<dbReference type="Gene3D" id="3.40.30.10">
    <property type="entry name" value="Glutaredoxin"/>
    <property type="match status" value="1"/>
</dbReference>
<feature type="chain" id="PRO_5015981988" evidence="5">
    <location>
        <begin position="24"/>
        <end position="370"/>
    </location>
</feature>
<dbReference type="InterPro" id="IPR050553">
    <property type="entry name" value="Thioredoxin_ResA/DsbE_sf"/>
</dbReference>
<evidence type="ECO:0000256" key="5">
    <source>
        <dbReference type="SAM" id="SignalP"/>
    </source>
</evidence>
<gene>
    <name evidence="7" type="ORF">C5O23_05780</name>
</gene>
<keyword evidence="8" id="KW-1185">Reference proteome</keyword>
<proteinExistence type="predicted"/>
<dbReference type="PROSITE" id="PS51257">
    <property type="entry name" value="PROKAR_LIPOPROTEIN"/>
    <property type="match status" value="1"/>
</dbReference>
<evidence type="ECO:0000256" key="1">
    <source>
        <dbReference type="ARBA" id="ARBA00004196"/>
    </source>
</evidence>
<dbReference type="InterPro" id="IPR013766">
    <property type="entry name" value="Thioredoxin_domain"/>
</dbReference>
<dbReference type="PANTHER" id="PTHR42852:SF6">
    <property type="entry name" value="THIOL:DISULFIDE INTERCHANGE PROTEIN DSBE"/>
    <property type="match status" value="1"/>
</dbReference>
<dbReference type="InterPro" id="IPR025380">
    <property type="entry name" value="DUF4369"/>
</dbReference>
<sequence>MNKTITSMLAAAMLAVSACSLNAQPNFTLTLPVPADNNNSMAYLINWDSSQKIDSVLVTDGVVKFAGNVDAPFIGTVSVNGGRGPVVIIEPGDIVLSESMQASGTPLNDKLESYMKRRNEIVQEFRTLDQNDSIQMEKAKVLEKEYNQISQKAYAENAGNPVGLFWFLQDAYEMDLAGIDAAIAKDPALGASKRLESLRTSLQAKAETSEGKHYKDFTVSYNGKEEKLSDYVKPGRFTLVDFWASWCGPCIRQTKVIKELYAKYKDKGLDVVGVAVWDEPDNTFKAIKQHDLQWPCIVNAQTVPTDLYGISGIPCIILINPEGIIVSRDKMSQELIDAVDSAMAGFEPQAAAVVSADKDTAAVKTTDVIF</sequence>
<dbReference type="Pfam" id="PF14289">
    <property type="entry name" value="DUF4369"/>
    <property type="match status" value="1"/>
</dbReference>
<feature type="signal peptide" evidence="5">
    <location>
        <begin position="1"/>
        <end position="23"/>
    </location>
</feature>
<dbReference type="RefSeq" id="WP_107032002.1">
    <property type="nucleotide sequence ID" value="NZ_CAOLYA010000008.1"/>
</dbReference>
<protein>
    <submittedName>
        <fullName evidence="7">AhpC/TSA family protein</fullName>
    </submittedName>
</protein>
<organism evidence="7 8">
    <name type="scientific">Duncaniella muris</name>
    <dbReference type="NCBI Taxonomy" id="2094150"/>
    <lineage>
        <taxon>Bacteria</taxon>
        <taxon>Pseudomonadati</taxon>
        <taxon>Bacteroidota</taxon>
        <taxon>Bacteroidia</taxon>
        <taxon>Bacteroidales</taxon>
        <taxon>Muribaculaceae</taxon>
        <taxon>Duncaniella</taxon>
    </lineage>
</organism>
<feature type="domain" description="Thioredoxin" evidence="6">
    <location>
        <begin position="195"/>
        <end position="341"/>
    </location>
</feature>
<evidence type="ECO:0000313" key="8">
    <source>
        <dbReference type="Proteomes" id="UP000244905"/>
    </source>
</evidence>
<keyword evidence="2" id="KW-0201">Cytochrome c-type biogenesis</keyword>
<evidence type="ECO:0000313" key="7">
    <source>
        <dbReference type="EMBL" id="PWB02728.1"/>
    </source>
</evidence>
<dbReference type="EMBL" id="PUEC01000010">
    <property type="protein sequence ID" value="PWB02728.1"/>
    <property type="molecule type" value="Genomic_DNA"/>
</dbReference>
<dbReference type="GO" id="GO:0016209">
    <property type="term" value="F:antioxidant activity"/>
    <property type="evidence" value="ECO:0007669"/>
    <property type="project" value="InterPro"/>
</dbReference>
<dbReference type="SUPFAM" id="SSF52833">
    <property type="entry name" value="Thioredoxin-like"/>
    <property type="match status" value="1"/>
</dbReference>
<dbReference type="GO" id="GO:0016491">
    <property type="term" value="F:oxidoreductase activity"/>
    <property type="evidence" value="ECO:0007669"/>
    <property type="project" value="InterPro"/>
</dbReference>
<keyword evidence="3" id="KW-1015">Disulfide bond</keyword>
<evidence type="ECO:0000256" key="3">
    <source>
        <dbReference type="ARBA" id="ARBA00023157"/>
    </source>
</evidence>
<name>A0A2V1INT2_9BACT</name>